<dbReference type="AlphaFoldDB" id="A0A6I6NID4"/>
<keyword evidence="13" id="KW-1185">Reference proteome</keyword>
<keyword evidence="3" id="KW-0597">Phosphoprotein</keyword>
<evidence type="ECO:0000256" key="6">
    <source>
        <dbReference type="ARBA" id="ARBA00022777"/>
    </source>
</evidence>
<dbReference type="GO" id="GO:0000155">
    <property type="term" value="F:phosphorelay sensor kinase activity"/>
    <property type="evidence" value="ECO:0007669"/>
    <property type="project" value="InterPro"/>
</dbReference>
<dbReference type="PANTHER" id="PTHR24421">
    <property type="entry name" value="NITRATE/NITRITE SENSOR PROTEIN NARX-RELATED"/>
    <property type="match status" value="1"/>
</dbReference>
<dbReference type="CDD" id="cd16917">
    <property type="entry name" value="HATPase_UhpB-NarQ-NarX-like"/>
    <property type="match status" value="1"/>
</dbReference>
<dbReference type="InterPro" id="IPR036890">
    <property type="entry name" value="HATPase_C_sf"/>
</dbReference>
<keyword evidence="8" id="KW-0902">Two-component regulatory system</keyword>
<reference evidence="12 13" key="1">
    <citation type="submission" date="2019-12" db="EMBL/GenBank/DDBJ databases">
        <title>Streptomyces sp. strain T44 isolated from rhizosphere soil of Broussonetia papyrifera.</title>
        <authorList>
            <person name="Mo P."/>
        </authorList>
    </citation>
    <scope>NUCLEOTIDE SEQUENCE [LARGE SCALE GENOMIC DNA]</scope>
    <source>
        <strain evidence="12 13">T44</strain>
    </source>
</reference>
<feature type="coiled-coil region" evidence="9">
    <location>
        <begin position="162"/>
        <end position="191"/>
    </location>
</feature>
<keyword evidence="10" id="KW-1133">Transmembrane helix</keyword>
<keyword evidence="7" id="KW-0067">ATP-binding</keyword>
<protein>
    <recommendedName>
        <fullName evidence="2">histidine kinase</fullName>
        <ecNumber evidence="2">2.7.13.3</ecNumber>
    </recommendedName>
</protein>
<keyword evidence="4" id="KW-0808">Transferase</keyword>
<feature type="domain" description="Signal transduction histidine kinase subgroup 3 dimerisation and phosphoacceptor" evidence="11">
    <location>
        <begin position="190"/>
        <end position="263"/>
    </location>
</feature>
<evidence type="ECO:0000256" key="10">
    <source>
        <dbReference type="SAM" id="Phobius"/>
    </source>
</evidence>
<accession>A0A6I6NID4</accession>
<dbReference type="GO" id="GO:0016020">
    <property type="term" value="C:membrane"/>
    <property type="evidence" value="ECO:0007669"/>
    <property type="project" value="InterPro"/>
</dbReference>
<dbReference type="GO" id="GO:0046983">
    <property type="term" value="F:protein dimerization activity"/>
    <property type="evidence" value="ECO:0007669"/>
    <property type="project" value="InterPro"/>
</dbReference>
<evidence type="ECO:0000256" key="8">
    <source>
        <dbReference type="ARBA" id="ARBA00023012"/>
    </source>
</evidence>
<dbReference type="Gene3D" id="1.20.5.1930">
    <property type="match status" value="1"/>
</dbReference>
<feature type="transmembrane region" description="Helical" evidence="10">
    <location>
        <begin position="72"/>
        <end position="89"/>
    </location>
</feature>
<dbReference type="Proteomes" id="UP000436138">
    <property type="component" value="Chromosome"/>
</dbReference>
<feature type="transmembrane region" description="Helical" evidence="10">
    <location>
        <begin position="46"/>
        <end position="65"/>
    </location>
</feature>
<keyword evidence="10" id="KW-0812">Transmembrane</keyword>
<comment type="catalytic activity">
    <reaction evidence="1">
        <text>ATP + protein L-histidine = ADP + protein N-phospho-L-histidine.</text>
        <dbReference type="EC" id="2.7.13.3"/>
    </reaction>
</comment>
<dbReference type="RefSeq" id="WP_158926546.1">
    <property type="nucleotide sequence ID" value="NZ_CP047020.1"/>
</dbReference>
<dbReference type="EC" id="2.7.13.3" evidence="2"/>
<evidence type="ECO:0000259" key="11">
    <source>
        <dbReference type="Pfam" id="PF07730"/>
    </source>
</evidence>
<dbReference type="InterPro" id="IPR011712">
    <property type="entry name" value="Sig_transdc_His_kin_sub3_dim/P"/>
</dbReference>
<evidence type="ECO:0000256" key="4">
    <source>
        <dbReference type="ARBA" id="ARBA00022679"/>
    </source>
</evidence>
<dbReference type="Pfam" id="PF07730">
    <property type="entry name" value="HisKA_3"/>
    <property type="match status" value="1"/>
</dbReference>
<evidence type="ECO:0000256" key="5">
    <source>
        <dbReference type="ARBA" id="ARBA00022741"/>
    </source>
</evidence>
<dbReference type="KEGG" id="sbro:GQF42_34585"/>
<evidence type="ECO:0000313" key="12">
    <source>
        <dbReference type="EMBL" id="QHA07757.1"/>
    </source>
</evidence>
<dbReference type="Gene3D" id="3.30.565.10">
    <property type="entry name" value="Histidine kinase-like ATPase, C-terminal domain"/>
    <property type="match status" value="1"/>
</dbReference>
<dbReference type="PANTHER" id="PTHR24421:SF10">
    <property type="entry name" value="NITRATE_NITRITE SENSOR PROTEIN NARQ"/>
    <property type="match status" value="1"/>
</dbReference>
<evidence type="ECO:0000256" key="1">
    <source>
        <dbReference type="ARBA" id="ARBA00000085"/>
    </source>
</evidence>
<feature type="transmembrane region" description="Helical" evidence="10">
    <location>
        <begin position="141"/>
        <end position="159"/>
    </location>
</feature>
<dbReference type="InterPro" id="IPR050482">
    <property type="entry name" value="Sensor_HK_TwoCompSys"/>
</dbReference>
<keyword evidence="10" id="KW-0472">Membrane</keyword>
<dbReference type="SUPFAM" id="SSF55874">
    <property type="entry name" value="ATPase domain of HSP90 chaperone/DNA topoisomerase II/histidine kinase"/>
    <property type="match status" value="1"/>
</dbReference>
<keyword evidence="9" id="KW-0175">Coiled coil</keyword>
<gene>
    <name evidence="12" type="ORF">GQF42_34585</name>
</gene>
<evidence type="ECO:0000256" key="7">
    <source>
        <dbReference type="ARBA" id="ARBA00022840"/>
    </source>
</evidence>
<evidence type="ECO:0000256" key="9">
    <source>
        <dbReference type="SAM" id="Coils"/>
    </source>
</evidence>
<evidence type="ECO:0000256" key="3">
    <source>
        <dbReference type="ARBA" id="ARBA00022553"/>
    </source>
</evidence>
<dbReference type="EMBL" id="CP047020">
    <property type="protein sequence ID" value="QHA07757.1"/>
    <property type="molecule type" value="Genomic_DNA"/>
</dbReference>
<proteinExistence type="predicted"/>
<name>A0A6I6NID4_9ACTN</name>
<dbReference type="GO" id="GO:0005524">
    <property type="term" value="F:ATP binding"/>
    <property type="evidence" value="ECO:0007669"/>
    <property type="project" value="UniProtKB-KW"/>
</dbReference>
<organism evidence="12 13">
    <name type="scientific">Streptomyces broussonetiae</name>
    <dbReference type="NCBI Taxonomy" id="2686304"/>
    <lineage>
        <taxon>Bacteria</taxon>
        <taxon>Bacillati</taxon>
        <taxon>Actinomycetota</taxon>
        <taxon>Actinomycetes</taxon>
        <taxon>Kitasatosporales</taxon>
        <taxon>Streptomycetaceae</taxon>
        <taxon>Streptomyces</taxon>
    </lineage>
</organism>
<sequence>MPAVVPALRDRSAYLWGIRVMRLAGLAALFFSTVHARPPAGWHGRGPAISCALGVMAAGWLLWIAAEHRPRLLTVSLAATALGGGALGGLSPHSVGIAAAAVAALVAAAALTPETSIAIAVAASLALAVTTIVVGGGTAVMLGYLVLVGAGLGMGFIRLGQIQRAEQAEALLEQTRRAQQAEAQAAVLHERTRIAREIHDILAHSLGALSMQLEAAQALLQASPATGEDPALGKALGCVGRAGDLARTGLTETRRAVHALREDSVLLPELLARLATGPEQDDTAPAVRLQVAGTVRRLEPDATLAVLRTAQEAVTNAAKHAPGQPVTLTLVYTEDHTTLTASNPLSDAAAPRPLGASGAGYGLTGLRERALLAGGTLHTEVVDNTWQVCVTIPA</sequence>
<keyword evidence="6 12" id="KW-0418">Kinase</keyword>
<evidence type="ECO:0000256" key="2">
    <source>
        <dbReference type="ARBA" id="ARBA00012438"/>
    </source>
</evidence>
<keyword evidence="5" id="KW-0547">Nucleotide-binding</keyword>
<evidence type="ECO:0000313" key="13">
    <source>
        <dbReference type="Proteomes" id="UP000436138"/>
    </source>
</evidence>